<organism evidence="2 3">
    <name type="scientific">Rousettus aegyptiacus</name>
    <name type="common">Egyptian fruit bat</name>
    <name type="synonym">Pteropus aegyptiacus</name>
    <dbReference type="NCBI Taxonomy" id="9407"/>
    <lineage>
        <taxon>Eukaryota</taxon>
        <taxon>Metazoa</taxon>
        <taxon>Chordata</taxon>
        <taxon>Craniata</taxon>
        <taxon>Vertebrata</taxon>
        <taxon>Euteleostomi</taxon>
        <taxon>Mammalia</taxon>
        <taxon>Eutheria</taxon>
        <taxon>Laurasiatheria</taxon>
        <taxon>Chiroptera</taxon>
        <taxon>Yinpterochiroptera</taxon>
        <taxon>Pteropodoidea</taxon>
        <taxon>Pteropodidae</taxon>
        <taxon>Rousettinae</taxon>
        <taxon>Rousettus</taxon>
    </lineage>
</organism>
<evidence type="ECO:0000313" key="2">
    <source>
        <dbReference type="EMBL" id="KAF6457192.1"/>
    </source>
</evidence>
<keyword evidence="3" id="KW-1185">Reference proteome</keyword>
<feature type="region of interest" description="Disordered" evidence="1">
    <location>
        <begin position="132"/>
        <end position="151"/>
    </location>
</feature>
<accession>A0A7J8GCH9</accession>
<dbReference type="EMBL" id="JACASE010000006">
    <property type="protein sequence ID" value="KAF6457192.1"/>
    <property type="molecule type" value="Genomic_DNA"/>
</dbReference>
<feature type="compositionally biased region" description="Pro residues" evidence="1">
    <location>
        <begin position="140"/>
        <end position="149"/>
    </location>
</feature>
<sequence>MPVGGFLLGSWYCTAIGYHQMVECMGCCIPFQLATCVWVALLSLYGDFQTQLCPRFEVAWPSTLTPGAVCRVWRHFWLSRSKGKVLLASRGQGWCLKSCNAQDRPHSKVLTIQPQTSIVPRSRNSLKLLLQSQPSTNSRHPPPPPPRPFPQHLIYQREKNLLFFYKCISPWTLSRTTKFSTPLISHFH</sequence>
<reference evidence="2 3" key="1">
    <citation type="journal article" date="2020" name="Nature">
        <title>Six reference-quality genomes reveal evolution of bat adaptations.</title>
        <authorList>
            <person name="Jebb D."/>
            <person name="Huang Z."/>
            <person name="Pippel M."/>
            <person name="Hughes G.M."/>
            <person name="Lavrichenko K."/>
            <person name="Devanna P."/>
            <person name="Winkler S."/>
            <person name="Jermiin L.S."/>
            <person name="Skirmuntt E.C."/>
            <person name="Katzourakis A."/>
            <person name="Burkitt-Gray L."/>
            <person name="Ray D.A."/>
            <person name="Sullivan K.A.M."/>
            <person name="Roscito J.G."/>
            <person name="Kirilenko B.M."/>
            <person name="Davalos L.M."/>
            <person name="Corthals A.P."/>
            <person name="Power M.L."/>
            <person name="Jones G."/>
            <person name="Ransome R.D."/>
            <person name="Dechmann D.K.N."/>
            <person name="Locatelli A.G."/>
            <person name="Puechmaille S.J."/>
            <person name="Fedrigo O."/>
            <person name="Jarvis E.D."/>
            <person name="Hiller M."/>
            <person name="Vernes S.C."/>
            <person name="Myers E.W."/>
            <person name="Teeling E.C."/>
        </authorList>
    </citation>
    <scope>NUCLEOTIDE SEQUENCE [LARGE SCALE GENOMIC DNA]</scope>
    <source>
        <strain evidence="2">MRouAeg1</strain>
        <tissue evidence="2">Muscle</tissue>
    </source>
</reference>
<proteinExistence type="predicted"/>
<protein>
    <submittedName>
        <fullName evidence="2">Uncharacterized protein</fullName>
    </submittedName>
</protein>
<dbReference type="Proteomes" id="UP000593571">
    <property type="component" value="Unassembled WGS sequence"/>
</dbReference>
<evidence type="ECO:0000313" key="3">
    <source>
        <dbReference type="Proteomes" id="UP000593571"/>
    </source>
</evidence>
<evidence type="ECO:0000256" key="1">
    <source>
        <dbReference type="SAM" id="MobiDB-lite"/>
    </source>
</evidence>
<dbReference type="AlphaFoldDB" id="A0A7J8GCH9"/>
<comment type="caution">
    <text evidence="2">The sequence shown here is derived from an EMBL/GenBank/DDBJ whole genome shotgun (WGS) entry which is preliminary data.</text>
</comment>
<gene>
    <name evidence="2" type="ORF">HJG63_011725</name>
</gene>
<name>A0A7J8GCH9_ROUAE</name>